<reference evidence="3" key="1">
    <citation type="submission" date="2021-01" db="EMBL/GenBank/DDBJ databases">
        <authorList>
            <person name="Li R."/>
            <person name="Bekaert M."/>
        </authorList>
    </citation>
    <scope>NUCLEOTIDE SEQUENCE</scope>
    <source>
        <strain evidence="3">Farmed</strain>
    </source>
</reference>
<protein>
    <submittedName>
        <fullName evidence="3">Uncharacterized protein</fullName>
    </submittedName>
</protein>
<comment type="caution">
    <text evidence="3">The sequence shown here is derived from an EMBL/GenBank/DDBJ whole genome shotgun (WGS) entry which is preliminary data.</text>
</comment>
<keyword evidence="2" id="KW-1133">Transmembrane helix</keyword>
<evidence type="ECO:0000256" key="1">
    <source>
        <dbReference type="SAM" id="MobiDB-lite"/>
    </source>
</evidence>
<accession>A0A812BYJ7</accession>
<gene>
    <name evidence="3" type="ORF">SPHA_27911</name>
</gene>
<feature type="region of interest" description="Disordered" evidence="1">
    <location>
        <begin position="121"/>
        <end position="172"/>
    </location>
</feature>
<dbReference type="EMBL" id="CAHIKZ030001097">
    <property type="protein sequence ID" value="CAE1252308.1"/>
    <property type="molecule type" value="Genomic_DNA"/>
</dbReference>
<keyword evidence="4" id="KW-1185">Reference proteome</keyword>
<keyword evidence="2" id="KW-0812">Transmembrane</keyword>
<dbReference type="AlphaFoldDB" id="A0A812BYJ7"/>
<evidence type="ECO:0000313" key="4">
    <source>
        <dbReference type="Proteomes" id="UP000597762"/>
    </source>
</evidence>
<dbReference type="Proteomes" id="UP000597762">
    <property type="component" value="Unassembled WGS sequence"/>
</dbReference>
<organism evidence="3 4">
    <name type="scientific">Acanthosepion pharaonis</name>
    <name type="common">Pharaoh cuttlefish</name>
    <name type="synonym">Sepia pharaonis</name>
    <dbReference type="NCBI Taxonomy" id="158019"/>
    <lineage>
        <taxon>Eukaryota</taxon>
        <taxon>Metazoa</taxon>
        <taxon>Spiralia</taxon>
        <taxon>Lophotrochozoa</taxon>
        <taxon>Mollusca</taxon>
        <taxon>Cephalopoda</taxon>
        <taxon>Coleoidea</taxon>
        <taxon>Decapodiformes</taxon>
        <taxon>Sepiida</taxon>
        <taxon>Sepiina</taxon>
        <taxon>Sepiidae</taxon>
        <taxon>Acanthosepion</taxon>
    </lineage>
</organism>
<feature type="compositionally biased region" description="Polar residues" evidence="1">
    <location>
        <begin position="121"/>
        <end position="160"/>
    </location>
</feature>
<name>A0A812BYJ7_ACAPH</name>
<sequence>MRLDKNATRVDTTGTNTKKKQMSGFYIFSCSIWAFLHFAKAEVDSDTNVLESSTSYTAIMAIVGVSVITLAVICWTLTFFCTDCYNAEVDSTSHPACQSSGIGVALSSQAVQEERLDLNNKYSYGPPNQQPSHFHQYQPPASNVPPQYQYSNLTNNSHYSNMHPKPSAPTRQLDAQGYQNYHSYNAMHGYNHQTPLSTPYPNLS</sequence>
<evidence type="ECO:0000256" key="2">
    <source>
        <dbReference type="SAM" id="Phobius"/>
    </source>
</evidence>
<feature type="transmembrane region" description="Helical" evidence="2">
    <location>
        <begin position="21"/>
        <end position="39"/>
    </location>
</feature>
<keyword evidence="2" id="KW-0472">Membrane</keyword>
<evidence type="ECO:0000313" key="3">
    <source>
        <dbReference type="EMBL" id="CAE1252308.1"/>
    </source>
</evidence>
<feature type="transmembrane region" description="Helical" evidence="2">
    <location>
        <begin position="59"/>
        <end position="81"/>
    </location>
</feature>
<proteinExistence type="predicted"/>